<keyword evidence="2" id="KW-1185">Reference proteome</keyword>
<dbReference type="SUPFAM" id="SSF50998">
    <property type="entry name" value="Quinoprotein alcohol dehydrogenase-like"/>
    <property type="match status" value="1"/>
</dbReference>
<dbReference type="InterPro" id="IPR011047">
    <property type="entry name" value="Quinoprotein_ADH-like_sf"/>
</dbReference>
<reference evidence="1 2" key="1">
    <citation type="journal article" date="2013" name="Appl. Environ. Microbiol.">
        <title>Variation of the Virus-Related Elements within Syntenic Genomes of the Hyperthermophilic Archaeon Aeropyrum.</title>
        <authorList>
            <person name="Daifuku T."/>
            <person name="Yoshida T."/>
            <person name="Kitamura T."/>
            <person name="Kawaichi S."/>
            <person name="Inoue T."/>
            <person name="Nomura K."/>
            <person name="Yoshida Y."/>
            <person name="Kuno S."/>
            <person name="Sako Y."/>
        </authorList>
    </citation>
    <scope>NUCLEOTIDE SEQUENCE [LARGE SCALE GENOMIC DNA]</scope>
    <source>
        <strain evidence="1 2">SY1</strain>
    </source>
</reference>
<organism evidence="1 2">
    <name type="scientific">Aeropyrum camini SY1 = JCM 12091</name>
    <dbReference type="NCBI Taxonomy" id="1198449"/>
    <lineage>
        <taxon>Archaea</taxon>
        <taxon>Thermoproteota</taxon>
        <taxon>Thermoprotei</taxon>
        <taxon>Desulfurococcales</taxon>
        <taxon>Desulfurococcaceae</taxon>
        <taxon>Aeropyrum</taxon>
    </lineage>
</organism>
<sequence length="513" mass="54960">MFQGHIGLGLLRILGVLLLVLLIVVSGVILASVTGLFGTREESRGVEEAQTPFGEDVAGGSTGGTAAIETHVSSLSLASRPLSFAFDGGKFIYIAASDGVGRGEDAVQRVSLHIVDLGSMEEEFSVVLEEYSLSPPEARPCVVEGGGGSGLPEYRVLGFDGRFAYYARKCPDVPYLYVVDVVESRVVATGIDTSWLAAVEDGVAYMYRDNAVTAVDVLEGRVLWSYSITPSYVFPQPPGPGRVFSGVLKGAWVDGGKLILLLQDSDQATGELVWVYGLIVASEEGVGESYLEAFRVKTDLTRYDIRVGFDGERVYVFTGLLWGYQGEYHGVVALDYLGLDGRKGRLLSREVAVPPNENYFPLYLFVGDGGIGVGYVVERRIVEVTMGGAATRLESPILVFEALTPEGEILWSREIATAVEGGKLLGFKSGSLYFTDGRYIYKTSPSGTAEMLADLGPQGLPAEAVLGAIIAAPILFPFLPFITPDTTTVMVMVDTTLYIYNGPEAQLISVALG</sequence>
<evidence type="ECO:0000313" key="1">
    <source>
        <dbReference type="EMBL" id="BAN89470.1"/>
    </source>
</evidence>
<dbReference type="STRING" id="1198449.ACAM_0001"/>
<dbReference type="eggNOG" id="arCOG02482">
    <property type="taxonomic scope" value="Archaea"/>
</dbReference>
<proteinExistence type="predicted"/>
<dbReference type="Proteomes" id="UP000016887">
    <property type="component" value="Chromosome"/>
</dbReference>
<evidence type="ECO:0000313" key="2">
    <source>
        <dbReference type="Proteomes" id="UP000016887"/>
    </source>
</evidence>
<gene>
    <name evidence="1" type="ORF">ACAM_0001</name>
</gene>
<accession>U3TBP3</accession>
<protein>
    <submittedName>
        <fullName evidence="1">Uncharacterized protein</fullName>
    </submittedName>
</protein>
<dbReference type="EMBL" id="AP012489">
    <property type="protein sequence ID" value="BAN89470.1"/>
    <property type="molecule type" value="Genomic_DNA"/>
</dbReference>
<dbReference type="KEGG" id="acj:ACAM_0001"/>
<dbReference type="AlphaFoldDB" id="U3TBP3"/>
<name>U3TBP3_9CREN</name>